<reference evidence="5" key="1">
    <citation type="submission" date="2015-06" db="EMBL/GenBank/DDBJ databases">
        <authorList>
            <person name="Lim Y.L."/>
            <person name="Ee R."/>
            <person name="Yong D."/>
            <person name="How K.Y."/>
            <person name="Yin W.F."/>
            <person name="Chan K.G."/>
        </authorList>
    </citation>
    <scope>NUCLEOTIDE SEQUENCE [LARGE SCALE GENOMIC DNA]</scope>
    <source>
        <strain evidence="5">DSM 25325</strain>
    </source>
</reference>
<dbReference type="GO" id="GO:0005886">
    <property type="term" value="C:plasma membrane"/>
    <property type="evidence" value="ECO:0007669"/>
    <property type="project" value="TreeGrafter"/>
</dbReference>
<feature type="transmembrane region" description="Helical" evidence="2">
    <location>
        <begin position="54"/>
        <end position="75"/>
    </location>
</feature>
<dbReference type="InterPro" id="IPR000045">
    <property type="entry name" value="Prepilin_IV_endopep_pep"/>
</dbReference>
<accession>A0A0G3ENH3</accession>
<name>A0A0G3ENH3_9BURK</name>
<dbReference type="PATRIC" id="fig|445709.3.peg.2287"/>
<evidence type="ECO:0000256" key="1">
    <source>
        <dbReference type="ARBA" id="ARBA00005801"/>
    </source>
</evidence>
<gene>
    <name evidence="4" type="ORF">ABW99_10755</name>
</gene>
<dbReference type="GO" id="GO:0004190">
    <property type="term" value="F:aspartic-type endopeptidase activity"/>
    <property type="evidence" value="ECO:0007669"/>
    <property type="project" value="InterPro"/>
</dbReference>
<dbReference type="PANTHER" id="PTHR30487:SF0">
    <property type="entry name" value="PREPILIN LEADER PEPTIDASE_N-METHYLTRANSFERASE-RELATED"/>
    <property type="match status" value="1"/>
</dbReference>
<keyword evidence="2" id="KW-0812">Transmembrane</keyword>
<dbReference type="STRING" id="445709.ABW99_10755"/>
<dbReference type="Proteomes" id="UP000036700">
    <property type="component" value="Chromosome"/>
</dbReference>
<keyword evidence="5" id="KW-1185">Reference proteome</keyword>
<dbReference type="AlphaFoldDB" id="A0A0G3ENH3"/>
<feature type="transmembrane region" description="Helical" evidence="2">
    <location>
        <begin position="31"/>
        <end position="48"/>
    </location>
</feature>
<keyword evidence="2" id="KW-1133">Transmembrane helix</keyword>
<dbReference type="OrthoDB" id="5508079at2"/>
<dbReference type="PANTHER" id="PTHR30487">
    <property type="entry name" value="TYPE 4 PREPILIN-LIKE PROTEINS LEADER PEPTIDE-PROCESSING ENZYME"/>
    <property type="match status" value="1"/>
</dbReference>
<dbReference type="EMBL" id="CP011568">
    <property type="protein sequence ID" value="AKJ68618.1"/>
    <property type="molecule type" value="Genomic_DNA"/>
</dbReference>
<proteinExistence type="inferred from homology"/>
<dbReference type="RefSeq" id="WP_047214471.1">
    <property type="nucleotide sequence ID" value="NZ_CP011568.3"/>
</dbReference>
<protein>
    <submittedName>
        <fullName evidence="4">Pilus assembly protein CpaA</fullName>
    </submittedName>
</protein>
<feature type="transmembrane region" description="Helical" evidence="2">
    <location>
        <begin position="6"/>
        <end position="24"/>
    </location>
</feature>
<evidence type="ECO:0000313" key="4">
    <source>
        <dbReference type="EMBL" id="AKJ68618.1"/>
    </source>
</evidence>
<comment type="similarity">
    <text evidence="1">Belongs to the peptidase A24 family.</text>
</comment>
<evidence type="ECO:0000259" key="3">
    <source>
        <dbReference type="Pfam" id="PF01478"/>
    </source>
</evidence>
<evidence type="ECO:0000313" key="5">
    <source>
        <dbReference type="Proteomes" id="UP000036700"/>
    </source>
</evidence>
<keyword evidence="2" id="KW-0472">Membrane</keyword>
<feature type="domain" description="Prepilin type IV endopeptidase peptidase" evidence="3">
    <location>
        <begin position="13"/>
        <end position="114"/>
    </location>
</feature>
<dbReference type="GO" id="GO:0006465">
    <property type="term" value="P:signal peptide processing"/>
    <property type="evidence" value="ECO:0007669"/>
    <property type="project" value="TreeGrafter"/>
</dbReference>
<dbReference type="KEGG" id="ptx:ABW99_10755"/>
<dbReference type="Pfam" id="PF01478">
    <property type="entry name" value="Peptidase_A24"/>
    <property type="match status" value="1"/>
</dbReference>
<feature type="transmembrane region" description="Helical" evidence="2">
    <location>
        <begin position="87"/>
        <end position="117"/>
    </location>
</feature>
<dbReference type="InterPro" id="IPR050882">
    <property type="entry name" value="Prepilin_peptidase/N-MTase"/>
</dbReference>
<sequence length="182" mass="18619">MNAFEFPIGACVLGLVGLAAAWDLHARRIPNWLVLLGLVVALAVQWGLRGVSAGIGQWLAGLAVGFGLFMPIYLLRGMSAGDVKLMAAVGAFVGPAMAFEIVLGTWAIGGVLALGAIVRERAIRAAGSSLLAIFLSGTSRARWHAAPASAHANASMGTMPYAVAIALGTVGVMLLHAGGYVL</sequence>
<dbReference type="Gene3D" id="1.20.120.1220">
    <property type="match status" value="1"/>
</dbReference>
<evidence type="ECO:0000256" key="2">
    <source>
        <dbReference type="SAM" id="Phobius"/>
    </source>
</evidence>
<organism evidence="4 5">
    <name type="scientific">Pandoraea thiooxydans</name>
    <dbReference type="NCBI Taxonomy" id="445709"/>
    <lineage>
        <taxon>Bacteria</taxon>
        <taxon>Pseudomonadati</taxon>
        <taxon>Pseudomonadota</taxon>
        <taxon>Betaproteobacteria</taxon>
        <taxon>Burkholderiales</taxon>
        <taxon>Burkholderiaceae</taxon>
        <taxon>Pandoraea</taxon>
    </lineage>
</organism>
<feature type="transmembrane region" description="Helical" evidence="2">
    <location>
        <begin position="161"/>
        <end position="181"/>
    </location>
</feature>